<dbReference type="AlphaFoldDB" id="A0A7K3LY19"/>
<dbReference type="InterPro" id="IPR026045">
    <property type="entry name" value="Ferric-bd"/>
</dbReference>
<dbReference type="Pfam" id="PF13416">
    <property type="entry name" value="SBP_bac_8"/>
    <property type="match status" value="1"/>
</dbReference>
<sequence length="348" mass="37239">MRTTLLGRNLALLGTIALTAIGAVACGTDDGAGGAGSSGESVTWYTPMPEEPARRLAEAFERESGIEVKVLRQSAGELLARLKAEAGNPAADVVGLASGDTGPLAEENLIRSYESDAADDIDDRFVDPDGYWHANELILIMMGVHADRWEQETGGAPIPQTWDELLIPELSGEVVMPNPTLSGTGYTFVATQIFRHDGDDDAAWAYLDGFNDLVGQYTDSGGAPSQLVATGEYLAGVSFAHDLLNVRDAGFPIELVYPSPTGLVIAGNALVEDAPNPEGGEEFIEWLQGRDASQMIVDLVRSYPVRDDVDLPEGAMNLTDLDLVDYDPVRAGDMREDVSAEYADRYGI</sequence>
<dbReference type="RefSeq" id="WP_162448255.1">
    <property type="nucleotide sequence ID" value="NZ_WLZY01000001.1"/>
</dbReference>
<reference evidence="3 4" key="1">
    <citation type="submission" date="2019-11" db="EMBL/GenBank/DDBJ databases">
        <authorList>
            <person name="Li X.-J."/>
            <person name="Feng X.-M."/>
        </authorList>
    </citation>
    <scope>NUCLEOTIDE SEQUENCE [LARGE SCALE GENOMIC DNA]</scope>
    <source>
        <strain evidence="3 4">XMNu-373</strain>
    </source>
</reference>
<dbReference type="InterPro" id="IPR006059">
    <property type="entry name" value="SBP"/>
</dbReference>
<organism evidence="3 4">
    <name type="scientific">Phytoactinopolyspora mesophila</name>
    <dbReference type="NCBI Taxonomy" id="2650750"/>
    <lineage>
        <taxon>Bacteria</taxon>
        <taxon>Bacillati</taxon>
        <taxon>Actinomycetota</taxon>
        <taxon>Actinomycetes</taxon>
        <taxon>Jiangellales</taxon>
        <taxon>Jiangellaceae</taxon>
        <taxon>Phytoactinopolyspora</taxon>
    </lineage>
</organism>
<evidence type="ECO:0000256" key="1">
    <source>
        <dbReference type="ARBA" id="ARBA00022729"/>
    </source>
</evidence>
<protein>
    <submittedName>
        <fullName evidence="3">Extracellular solute-binding protein</fullName>
    </submittedName>
</protein>
<dbReference type="Gene3D" id="3.40.190.10">
    <property type="entry name" value="Periplasmic binding protein-like II"/>
    <property type="match status" value="2"/>
</dbReference>
<dbReference type="GO" id="GO:0030975">
    <property type="term" value="F:thiamine binding"/>
    <property type="evidence" value="ECO:0007669"/>
    <property type="project" value="TreeGrafter"/>
</dbReference>
<dbReference type="Proteomes" id="UP000460435">
    <property type="component" value="Unassembled WGS sequence"/>
</dbReference>
<dbReference type="GO" id="GO:0015888">
    <property type="term" value="P:thiamine transport"/>
    <property type="evidence" value="ECO:0007669"/>
    <property type="project" value="TreeGrafter"/>
</dbReference>
<keyword evidence="1 2" id="KW-0732">Signal</keyword>
<proteinExistence type="predicted"/>
<dbReference type="SUPFAM" id="SSF53850">
    <property type="entry name" value="Periplasmic binding protein-like II"/>
    <property type="match status" value="1"/>
</dbReference>
<keyword evidence="4" id="KW-1185">Reference proteome</keyword>
<dbReference type="GO" id="GO:0030976">
    <property type="term" value="F:thiamine pyrophosphate binding"/>
    <property type="evidence" value="ECO:0007669"/>
    <property type="project" value="TreeGrafter"/>
</dbReference>
<evidence type="ECO:0000313" key="3">
    <source>
        <dbReference type="EMBL" id="NDL55552.1"/>
    </source>
</evidence>
<dbReference type="GO" id="GO:0030288">
    <property type="term" value="C:outer membrane-bounded periplasmic space"/>
    <property type="evidence" value="ECO:0007669"/>
    <property type="project" value="TreeGrafter"/>
</dbReference>
<accession>A0A7K3LY19</accession>
<feature type="chain" id="PRO_5029660122" evidence="2">
    <location>
        <begin position="26"/>
        <end position="348"/>
    </location>
</feature>
<dbReference type="EMBL" id="WLZY01000001">
    <property type="protein sequence ID" value="NDL55552.1"/>
    <property type="molecule type" value="Genomic_DNA"/>
</dbReference>
<gene>
    <name evidence="3" type="ORF">F7O44_00540</name>
</gene>
<comment type="caution">
    <text evidence="3">The sequence shown here is derived from an EMBL/GenBank/DDBJ whole genome shotgun (WGS) entry which is preliminary data.</text>
</comment>
<evidence type="ECO:0000256" key="2">
    <source>
        <dbReference type="SAM" id="SignalP"/>
    </source>
</evidence>
<dbReference type="PANTHER" id="PTHR30006:SF2">
    <property type="entry name" value="ABC TRANSPORTER SUBSTRATE-BINDING PROTEIN"/>
    <property type="match status" value="1"/>
</dbReference>
<feature type="signal peptide" evidence="2">
    <location>
        <begin position="1"/>
        <end position="25"/>
    </location>
</feature>
<dbReference type="PANTHER" id="PTHR30006">
    <property type="entry name" value="THIAMINE-BINDING PERIPLASMIC PROTEIN-RELATED"/>
    <property type="match status" value="1"/>
</dbReference>
<name>A0A7K3LY19_9ACTN</name>
<dbReference type="PIRSF" id="PIRSF002825">
    <property type="entry name" value="CfbpA"/>
    <property type="match status" value="1"/>
</dbReference>
<evidence type="ECO:0000313" key="4">
    <source>
        <dbReference type="Proteomes" id="UP000460435"/>
    </source>
</evidence>
<dbReference type="PROSITE" id="PS51257">
    <property type="entry name" value="PROKAR_LIPOPROTEIN"/>
    <property type="match status" value="1"/>
</dbReference>